<feature type="domain" description="CRAL-TRIO" evidence="18">
    <location>
        <begin position="81"/>
        <end position="267"/>
    </location>
</feature>
<evidence type="ECO:0000256" key="1">
    <source>
        <dbReference type="ARBA" id="ARBA00001970"/>
    </source>
</evidence>
<dbReference type="GO" id="GO:0005886">
    <property type="term" value="C:plasma membrane"/>
    <property type="evidence" value="ECO:0007669"/>
    <property type="project" value="TreeGrafter"/>
</dbReference>
<evidence type="ECO:0000256" key="9">
    <source>
        <dbReference type="ARBA" id="ARBA00022824"/>
    </source>
</evidence>
<dbReference type="GO" id="GO:0046872">
    <property type="term" value="F:metal ion binding"/>
    <property type="evidence" value="ECO:0007669"/>
    <property type="project" value="UniProtKB-KW"/>
</dbReference>
<comment type="cofactor">
    <cofactor evidence="1">
        <name>heme b</name>
        <dbReference type="ChEBI" id="CHEBI:60344"/>
    </cofactor>
</comment>
<dbReference type="Gene3D" id="3.40.525.10">
    <property type="entry name" value="CRAL-TRIO lipid binding domain"/>
    <property type="match status" value="1"/>
</dbReference>
<evidence type="ECO:0000256" key="5">
    <source>
        <dbReference type="ARBA" id="ARBA00022448"/>
    </source>
</evidence>
<dbReference type="EMBL" id="MTYH01000055">
    <property type="protein sequence ID" value="PNP41659.1"/>
    <property type="molecule type" value="Genomic_DNA"/>
</dbReference>
<dbReference type="GO" id="GO:0008526">
    <property type="term" value="F:phosphatidylinositol transfer activity"/>
    <property type="evidence" value="ECO:0007669"/>
    <property type="project" value="UniProtKB-UniRule"/>
</dbReference>
<evidence type="ECO:0000256" key="11">
    <source>
        <dbReference type="ARBA" id="ARBA00023004"/>
    </source>
</evidence>
<dbReference type="InterPro" id="IPR001251">
    <property type="entry name" value="CRAL-TRIO_dom"/>
</dbReference>
<evidence type="ECO:0000256" key="12">
    <source>
        <dbReference type="ARBA" id="ARBA00023055"/>
    </source>
</evidence>
<dbReference type="SUPFAM" id="SSF52087">
    <property type="entry name" value="CRAL/TRIO domain"/>
    <property type="match status" value="1"/>
</dbReference>
<dbReference type="Pfam" id="PF03765">
    <property type="entry name" value="CRAL_TRIO_N"/>
    <property type="match status" value="1"/>
</dbReference>
<dbReference type="GO" id="GO:0017157">
    <property type="term" value="P:regulation of exocytosis"/>
    <property type="evidence" value="ECO:0007669"/>
    <property type="project" value="TreeGrafter"/>
</dbReference>
<evidence type="ECO:0000256" key="16">
    <source>
        <dbReference type="RuleBase" id="RU367059"/>
    </source>
</evidence>
<comment type="caution">
    <text evidence="19">The sequence shown here is derived from an EMBL/GenBank/DDBJ whole genome shotgun (WGS) entry which is preliminary data.</text>
</comment>
<dbReference type="InterPro" id="IPR036273">
    <property type="entry name" value="CRAL/TRIO_N_dom_sf"/>
</dbReference>
<dbReference type="CDD" id="cd00170">
    <property type="entry name" value="SEC14"/>
    <property type="match status" value="1"/>
</dbReference>
<proteinExistence type="inferred from homology"/>
<dbReference type="PANTHER" id="PTHR47669:SF1">
    <property type="entry name" value="PHOSPHATIDYLINOSITOL TRANSFER PROTEIN SFH5"/>
    <property type="match status" value="1"/>
</dbReference>
<keyword evidence="6 16" id="KW-0963">Cytoplasm</keyword>
<evidence type="ECO:0000256" key="7">
    <source>
        <dbReference type="ARBA" id="ARBA00022617"/>
    </source>
</evidence>
<keyword evidence="9 16" id="KW-0256">Endoplasmic reticulum</keyword>
<dbReference type="GO" id="GO:0032541">
    <property type="term" value="C:cortical endoplasmic reticulum"/>
    <property type="evidence" value="ECO:0007669"/>
    <property type="project" value="TreeGrafter"/>
</dbReference>
<comment type="function">
    <text evidence="15">Non-classical phosphatidylinositol (PtdIns) transfer protein (PITP), which exhibits PtdIns-binding/transfer activity in the absence of detectable PtdCho-binding/transfer activity. Regulates PtdIns(4,5)P2 homeostasis at the plasma membrane. Heme-binding protein that may play a role in organic oxidant-induced stress responses.</text>
</comment>
<feature type="region of interest" description="Disordered" evidence="17">
    <location>
        <begin position="259"/>
        <end position="301"/>
    </location>
</feature>
<dbReference type="PROSITE" id="PS50191">
    <property type="entry name" value="CRAL_TRIO"/>
    <property type="match status" value="1"/>
</dbReference>
<evidence type="ECO:0000259" key="18">
    <source>
        <dbReference type="PROSITE" id="PS50191"/>
    </source>
</evidence>
<name>A0A2K0T811_9HYPO</name>
<comment type="subcellular location">
    <subcellularLocation>
        <location evidence="16">Cytoplasm</location>
    </subcellularLocation>
    <subcellularLocation>
        <location evidence="2 16">Endoplasmic reticulum membrane</location>
        <topology evidence="2 16">Peripheral membrane protein</topology>
    </subcellularLocation>
    <subcellularLocation>
        <location evidence="16">Microsome membrane</location>
        <topology evidence="16">Peripheral membrane protein</topology>
    </subcellularLocation>
</comment>
<evidence type="ECO:0000256" key="3">
    <source>
        <dbReference type="ARBA" id="ARBA00006667"/>
    </source>
</evidence>
<evidence type="ECO:0000256" key="4">
    <source>
        <dbReference type="ARBA" id="ARBA00018320"/>
    </source>
</evidence>
<dbReference type="PANTHER" id="PTHR47669">
    <property type="entry name" value="PHOSPHATIDYLINOSITOL TRANSFER PROTEIN SFH5"/>
    <property type="match status" value="1"/>
</dbReference>
<dbReference type="GO" id="GO:0005829">
    <property type="term" value="C:cytosol"/>
    <property type="evidence" value="ECO:0007669"/>
    <property type="project" value="TreeGrafter"/>
</dbReference>
<dbReference type="AlphaFoldDB" id="A0A2K0T811"/>
<dbReference type="InterPro" id="IPR036865">
    <property type="entry name" value="CRAL-TRIO_dom_sf"/>
</dbReference>
<evidence type="ECO:0000313" key="20">
    <source>
        <dbReference type="Proteomes" id="UP000236546"/>
    </source>
</evidence>
<evidence type="ECO:0000256" key="6">
    <source>
        <dbReference type="ARBA" id="ARBA00022490"/>
    </source>
</evidence>
<comment type="catalytic activity">
    <reaction evidence="14">
        <text>a 1,2-diacyl-sn-glycero-3-phospho-(1D-myo-inositol)(in) = a 1,2-diacyl-sn-glycero-3-phospho-(1D-myo-inositol)(out)</text>
        <dbReference type="Rhea" id="RHEA:38691"/>
        <dbReference type="ChEBI" id="CHEBI:57880"/>
    </reaction>
    <physiologicalReaction direction="left-to-right" evidence="14">
        <dbReference type="Rhea" id="RHEA:38692"/>
    </physiologicalReaction>
</comment>
<gene>
    <name evidence="19" type="ORF">TGAMA5MH_06445</name>
</gene>
<keyword evidence="7" id="KW-0349">Heme</keyword>
<dbReference type="Proteomes" id="UP000236546">
    <property type="component" value="Unassembled WGS sequence"/>
</dbReference>
<keyword evidence="8" id="KW-0479">Metal-binding</keyword>
<evidence type="ECO:0000256" key="2">
    <source>
        <dbReference type="ARBA" id="ARBA00004406"/>
    </source>
</evidence>
<evidence type="ECO:0000256" key="15">
    <source>
        <dbReference type="ARBA" id="ARBA00024180"/>
    </source>
</evidence>
<keyword evidence="12 16" id="KW-0445">Lipid transport</keyword>
<evidence type="ECO:0000256" key="17">
    <source>
        <dbReference type="SAM" id="MobiDB-lite"/>
    </source>
</evidence>
<keyword evidence="10 16" id="KW-0492">Microsome</keyword>
<dbReference type="OrthoDB" id="75724at2759"/>
<evidence type="ECO:0000256" key="14">
    <source>
        <dbReference type="ARBA" id="ARBA00024146"/>
    </source>
</evidence>
<feature type="compositionally biased region" description="Basic and acidic residues" evidence="17">
    <location>
        <begin position="292"/>
        <end position="301"/>
    </location>
</feature>
<dbReference type="InterPro" id="IPR042938">
    <property type="entry name" value="Sfh5"/>
</dbReference>
<evidence type="ECO:0000256" key="10">
    <source>
        <dbReference type="ARBA" id="ARBA00022848"/>
    </source>
</evidence>
<dbReference type="GO" id="GO:0043001">
    <property type="term" value="P:Golgi to plasma membrane protein transport"/>
    <property type="evidence" value="ECO:0007669"/>
    <property type="project" value="TreeGrafter"/>
</dbReference>
<accession>A0A2K0T811</accession>
<dbReference type="InterPro" id="IPR011074">
    <property type="entry name" value="CRAL/TRIO_N_dom"/>
</dbReference>
<keyword evidence="11" id="KW-0408">Iron</keyword>
<comment type="similarity">
    <text evidence="3 16">Belongs to the SFH5 family.</text>
</comment>
<evidence type="ECO:0000256" key="13">
    <source>
        <dbReference type="ARBA" id="ARBA00023136"/>
    </source>
</evidence>
<evidence type="ECO:0000256" key="8">
    <source>
        <dbReference type="ARBA" id="ARBA00022723"/>
    </source>
</evidence>
<keyword evidence="13 16" id="KW-0472">Membrane</keyword>
<reference evidence="19 20" key="1">
    <citation type="submission" date="2017-02" db="EMBL/GenBank/DDBJ databases">
        <title>Genomes of Trichoderma spp. with biocontrol activity.</title>
        <authorList>
            <person name="Gardiner D."/>
            <person name="Kazan K."/>
            <person name="Vos C."/>
            <person name="Harvey P."/>
        </authorList>
    </citation>
    <scope>NUCLEOTIDE SEQUENCE [LARGE SCALE GENOMIC DNA]</scope>
    <source>
        <strain evidence="19 20">A5MH</strain>
    </source>
</reference>
<protein>
    <recommendedName>
        <fullName evidence="4 16">Phosphatidylinositol transfer protein SFH5</fullName>
        <shortName evidence="16">PITP SFH5</shortName>
    </recommendedName>
</protein>
<keyword evidence="5 16" id="KW-0813">Transport</keyword>
<organism evidence="19 20">
    <name type="scientific">Trichoderma gamsii</name>
    <dbReference type="NCBI Taxonomy" id="398673"/>
    <lineage>
        <taxon>Eukaryota</taxon>
        <taxon>Fungi</taxon>
        <taxon>Dikarya</taxon>
        <taxon>Ascomycota</taxon>
        <taxon>Pezizomycotina</taxon>
        <taxon>Sordariomycetes</taxon>
        <taxon>Hypocreomycetidae</taxon>
        <taxon>Hypocreales</taxon>
        <taxon>Hypocreaceae</taxon>
        <taxon>Trichoderma</taxon>
    </lineage>
</organism>
<dbReference type="GO" id="GO:0005789">
    <property type="term" value="C:endoplasmic reticulum membrane"/>
    <property type="evidence" value="ECO:0007669"/>
    <property type="project" value="UniProtKB-SubCell"/>
</dbReference>
<dbReference type="Pfam" id="PF00650">
    <property type="entry name" value="CRAL_TRIO"/>
    <property type="match status" value="1"/>
</dbReference>
<sequence>MSAPEKNEAETPLAQFTARLADIKKSSGHTEMWGVELSDDASHAPTQVILQKFLRANNGDLAGAEKQLTDALTWRKEVNPASLVTQTFDKKKFHNLGFVSNFTDDTGKKVIITWHVYGAIKDNNSTFGDVDEFIRWRAALMELGVQQLNLNDIKEPLPEDGTDPYQLIQVHDYKSVSFFRMDPVVKAATQKTIAVFATGYPELLYHKYFVNVPAIMGWMFAAMKFVLSAATLKKMHPMASGTSLVNELPALATSLAPEYGGTGRPVQESLTLTTADVPEEAKEGDASAGAESKPEGDQQEA</sequence>
<evidence type="ECO:0000313" key="19">
    <source>
        <dbReference type="EMBL" id="PNP41659.1"/>
    </source>
</evidence>
<dbReference type="SUPFAM" id="SSF46938">
    <property type="entry name" value="CRAL/TRIO N-terminal domain"/>
    <property type="match status" value="1"/>
</dbReference>